<dbReference type="Proteomes" id="UP000800093">
    <property type="component" value="Unassembled WGS sequence"/>
</dbReference>
<sequence>VSEEYPTTMSCRTAFDSAFYCSSLGSRFNDIYRHGALRSCSEHWSDFWFCMRIKSKPTALRRELVVERYREKEERVRQGANSEDVWKRR</sequence>
<evidence type="ECO:0000313" key="2">
    <source>
        <dbReference type="Proteomes" id="UP000800093"/>
    </source>
</evidence>
<keyword evidence="2" id="KW-1185">Reference proteome</keyword>
<gene>
    <name evidence="1" type="ORF">CC78DRAFT_408958</name>
</gene>
<proteinExistence type="predicted"/>
<evidence type="ECO:0008006" key="3">
    <source>
        <dbReference type="Google" id="ProtNLM"/>
    </source>
</evidence>
<dbReference type="OrthoDB" id="2017405at2759"/>
<comment type="caution">
    <text evidence="1">The sequence shown here is derived from an EMBL/GenBank/DDBJ whole genome shotgun (WGS) entry which is preliminary data.</text>
</comment>
<protein>
    <recommendedName>
        <fullName evidence="3">Early meiotic induction protein 1</fullName>
    </recommendedName>
</protein>
<dbReference type="InterPro" id="IPR021475">
    <property type="entry name" value="Pants/Emi1-like"/>
</dbReference>
<dbReference type="PANTHER" id="PTHR28052">
    <property type="entry name" value="UPF0545 PROTEIN C22ORF39"/>
    <property type="match status" value="1"/>
</dbReference>
<name>A0A9P4N8G1_9PLEO</name>
<dbReference type="PANTHER" id="PTHR28052:SF1">
    <property type="entry name" value="UPF0545 PROTEIN C22ORF39"/>
    <property type="match status" value="1"/>
</dbReference>
<accession>A0A9P4N8G1</accession>
<reference evidence="2" key="1">
    <citation type="journal article" date="2020" name="Stud. Mycol.">
        <title>101 Dothideomycetes genomes: A test case for predicting lifestyles and emergence of pathogens.</title>
        <authorList>
            <person name="Haridas S."/>
            <person name="Albert R."/>
            <person name="Binder M."/>
            <person name="Bloem J."/>
            <person name="LaButti K."/>
            <person name="Salamov A."/>
            <person name="Andreopoulos B."/>
            <person name="Baker S."/>
            <person name="Barry K."/>
            <person name="Bills G."/>
            <person name="Bluhm B."/>
            <person name="Cannon C."/>
            <person name="Castanera R."/>
            <person name="Culley D."/>
            <person name="Daum C."/>
            <person name="Ezra D."/>
            <person name="Gonzalez J."/>
            <person name="Henrissat B."/>
            <person name="Kuo A."/>
            <person name="Liang C."/>
            <person name="Lipzen A."/>
            <person name="Lutzoni F."/>
            <person name="Magnuson J."/>
            <person name="Mondo S."/>
            <person name="Nolan M."/>
            <person name="Ohm R."/>
            <person name="Pangilinan J."/>
            <person name="Park H.-J."/>
            <person name="Ramirez L."/>
            <person name="Alfaro M."/>
            <person name="Sun H."/>
            <person name="Tritt A."/>
            <person name="Yoshinaga Y."/>
            <person name="Zwiers L.-H."/>
            <person name="Turgeon B."/>
            <person name="Goodwin S."/>
            <person name="Spatafora J."/>
            <person name="Crous P."/>
            <person name="Grigoriev I."/>
        </authorList>
    </citation>
    <scope>NUCLEOTIDE SEQUENCE [LARGE SCALE GENOMIC DNA]</scope>
    <source>
        <strain evidence="2">CBS 304.66</strain>
    </source>
</reference>
<dbReference type="Pfam" id="PF11326">
    <property type="entry name" value="PANTS-like"/>
    <property type="match status" value="1"/>
</dbReference>
<dbReference type="EMBL" id="ML986614">
    <property type="protein sequence ID" value="KAF2264611.1"/>
    <property type="molecule type" value="Genomic_DNA"/>
</dbReference>
<feature type="non-terminal residue" evidence="1">
    <location>
        <position position="1"/>
    </location>
</feature>
<evidence type="ECO:0000313" key="1">
    <source>
        <dbReference type="EMBL" id="KAF2264611.1"/>
    </source>
</evidence>
<dbReference type="AlphaFoldDB" id="A0A9P4N8G1"/>
<feature type="non-terminal residue" evidence="1">
    <location>
        <position position="89"/>
    </location>
</feature>
<organism evidence="1 2">
    <name type="scientific">Lojkania enalia</name>
    <dbReference type="NCBI Taxonomy" id="147567"/>
    <lineage>
        <taxon>Eukaryota</taxon>
        <taxon>Fungi</taxon>
        <taxon>Dikarya</taxon>
        <taxon>Ascomycota</taxon>
        <taxon>Pezizomycotina</taxon>
        <taxon>Dothideomycetes</taxon>
        <taxon>Pleosporomycetidae</taxon>
        <taxon>Pleosporales</taxon>
        <taxon>Pleosporales incertae sedis</taxon>
        <taxon>Lojkania</taxon>
    </lineage>
</organism>